<evidence type="ECO:0000256" key="1">
    <source>
        <dbReference type="ARBA" id="ARBA00001947"/>
    </source>
</evidence>
<keyword evidence="3" id="KW-0479">Metal-binding</keyword>
<protein>
    <submittedName>
        <fullName evidence="7">Leishmanolysin</fullName>
    </submittedName>
</protein>
<organism evidence="7 8">
    <name type="scientific">Algoriphagus antarcticus</name>
    <dbReference type="NCBI Taxonomy" id="238540"/>
    <lineage>
        <taxon>Bacteria</taxon>
        <taxon>Pseudomonadati</taxon>
        <taxon>Bacteroidota</taxon>
        <taxon>Cytophagia</taxon>
        <taxon>Cytophagales</taxon>
        <taxon>Cyclobacteriaceae</taxon>
        <taxon>Algoriphagus</taxon>
    </lineage>
</organism>
<sequence>MKLLYLKKIGSLLPTVQKQTFGRIASVLLVSTIVFTSCSELSEEQPILPDQSSQLNKLNLVEPQGELITIRASGEDYSSNAKKKSGFDNGRFNITLKFLTPISDRQRMVFVEAAERWEKIIVKDVPSVTFDEFPLPSAFGGPPVADIGETIDDLIIEVVLQPIDGPGQILGGASPNFVRNIDFLTLSGFMIFDTADLDDLDQLGLFDEVIVHEMGHVLGVGTLWDFQRTLLDFNSQGFPFFNGTIANRFWKNEGGTAFLPIEFRGGPGTAFSHWDELILDNELMTGFINLGYNPLSRITAASLRDLGYGTSMAAEKYDLPRGTAGVENSRKTESGGIDIEKGEVLSGPVGIVVIDSK</sequence>
<accession>A0A3E0DLW7</accession>
<evidence type="ECO:0000256" key="6">
    <source>
        <dbReference type="ARBA" id="ARBA00023049"/>
    </source>
</evidence>
<proteinExistence type="predicted"/>
<dbReference type="AlphaFoldDB" id="A0A3E0DLW7"/>
<dbReference type="EMBL" id="QUNF01000020">
    <property type="protein sequence ID" value="REG82777.1"/>
    <property type="molecule type" value="Genomic_DNA"/>
</dbReference>
<dbReference type="GO" id="GO:0006508">
    <property type="term" value="P:proteolysis"/>
    <property type="evidence" value="ECO:0007669"/>
    <property type="project" value="UniProtKB-KW"/>
</dbReference>
<keyword evidence="2" id="KW-0645">Protease</keyword>
<dbReference type="OrthoDB" id="61573at2"/>
<evidence type="ECO:0000256" key="4">
    <source>
        <dbReference type="ARBA" id="ARBA00022801"/>
    </source>
</evidence>
<dbReference type="GO" id="GO:0046872">
    <property type="term" value="F:metal ion binding"/>
    <property type="evidence" value="ECO:0007669"/>
    <property type="project" value="UniProtKB-KW"/>
</dbReference>
<keyword evidence="8" id="KW-1185">Reference proteome</keyword>
<keyword evidence="4" id="KW-0378">Hydrolase</keyword>
<dbReference type="InterPro" id="IPR001577">
    <property type="entry name" value="Peptidase_M8"/>
</dbReference>
<dbReference type="Gene3D" id="3.90.132.10">
    <property type="entry name" value="Leishmanolysin , domain 2"/>
    <property type="match status" value="1"/>
</dbReference>
<dbReference type="Proteomes" id="UP000256405">
    <property type="component" value="Unassembled WGS sequence"/>
</dbReference>
<dbReference type="GO" id="GO:0004222">
    <property type="term" value="F:metalloendopeptidase activity"/>
    <property type="evidence" value="ECO:0007669"/>
    <property type="project" value="InterPro"/>
</dbReference>
<keyword evidence="5" id="KW-0862">Zinc</keyword>
<dbReference type="RefSeq" id="WP_086542535.1">
    <property type="nucleotide sequence ID" value="NZ_MSSW01000049.1"/>
</dbReference>
<evidence type="ECO:0000256" key="3">
    <source>
        <dbReference type="ARBA" id="ARBA00022723"/>
    </source>
</evidence>
<comment type="caution">
    <text evidence="7">The sequence shown here is derived from an EMBL/GenBank/DDBJ whole genome shotgun (WGS) entry which is preliminary data.</text>
</comment>
<gene>
    <name evidence="7" type="ORF">C8N25_12065</name>
</gene>
<evidence type="ECO:0000256" key="5">
    <source>
        <dbReference type="ARBA" id="ARBA00022833"/>
    </source>
</evidence>
<evidence type="ECO:0000313" key="7">
    <source>
        <dbReference type="EMBL" id="REG82777.1"/>
    </source>
</evidence>
<dbReference type="GO" id="GO:0016020">
    <property type="term" value="C:membrane"/>
    <property type="evidence" value="ECO:0007669"/>
    <property type="project" value="InterPro"/>
</dbReference>
<comment type="cofactor">
    <cofactor evidence="1">
        <name>Zn(2+)</name>
        <dbReference type="ChEBI" id="CHEBI:29105"/>
    </cofactor>
</comment>
<evidence type="ECO:0000256" key="2">
    <source>
        <dbReference type="ARBA" id="ARBA00022670"/>
    </source>
</evidence>
<name>A0A3E0DLW7_9BACT</name>
<dbReference type="GO" id="GO:0007155">
    <property type="term" value="P:cell adhesion"/>
    <property type="evidence" value="ECO:0007669"/>
    <property type="project" value="InterPro"/>
</dbReference>
<dbReference type="SUPFAM" id="SSF55486">
    <property type="entry name" value="Metalloproteases ('zincins'), catalytic domain"/>
    <property type="match status" value="2"/>
</dbReference>
<reference evidence="7 8" key="1">
    <citation type="submission" date="2018-08" db="EMBL/GenBank/DDBJ databases">
        <title>Genomic Encyclopedia of Archaeal and Bacterial Type Strains, Phase II (KMG-II): from individual species to whole genera.</title>
        <authorList>
            <person name="Goeker M."/>
        </authorList>
    </citation>
    <scope>NUCLEOTIDE SEQUENCE [LARGE SCALE GENOMIC DNA]</scope>
    <source>
        <strain evidence="7 8">DSM 15986</strain>
    </source>
</reference>
<evidence type="ECO:0000313" key="8">
    <source>
        <dbReference type="Proteomes" id="UP000256405"/>
    </source>
</evidence>
<keyword evidence="6" id="KW-0482">Metalloprotease</keyword>
<dbReference type="Pfam" id="PF01457">
    <property type="entry name" value="Peptidase_M8"/>
    <property type="match status" value="1"/>
</dbReference>